<name>A0A7S1D6X7_CYCTE</name>
<dbReference type="AlphaFoldDB" id="A0A7S1D6X7"/>
<organism evidence="1">
    <name type="scientific">Cyclophora tenuis</name>
    <name type="common">Marine diatom</name>
    <dbReference type="NCBI Taxonomy" id="216820"/>
    <lineage>
        <taxon>Eukaryota</taxon>
        <taxon>Sar</taxon>
        <taxon>Stramenopiles</taxon>
        <taxon>Ochrophyta</taxon>
        <taxon>Bacillariophyta</taxon>
        <taxon>Fragilariophyceae</taxon>
        <taxon>Fragilariophycidae</taxon>
        <taxon>Cyclophorales</taxon>
        <taxon>Cyclophoraceae</taxon>
        <taxon>Cyclophora</taxon>
    </lineage>
</organism>
<gene>
    <name evidence="1" type="ORF">CTEN0397_LOCUS11132</name>
</gene>
<evidence type="ECO:0008006" key="2">
    <source>
        <dbReference type="Google" id="ProtNLM"/>
    </source>
</evidence>
<accession>A0A7S1D6X7</accession>
<evidence type="ECO:0000313" key="1">
    <source>
        <dbReference type="EMBL" id="CAD8940067.1"/>
    </source>
</evidence>
<proteinExistence type="predicted"/>
<dbReference type="EMBL" id="HBFW01017392">
    <property type="protein sequence ID" value="CAD8940067.1"/>
    <property type="molecule type" value="Transcribed_RNA"/>
</dbReference>
<reference evidence="1" key="1">
    <citation type="submission" date="2021-01" db="EMBL/GenBank/DDBJ databases">
        <authorList>
            <person name="Corre E."/>
            <person name="Pelletier E."/>
            <person name="Niang G."/>
            <person name="Scheremetjew M."/>
            <person name="Finn R."/>
            <person name="Kale V."/>
            <person name="Holt S."/>
            <person name="Cochrane G."/>
            <person name="Meng A."/>
            <person name="Brown T."/>
            <person name="Cohen L."/>
        </authorList>
    </citation>
    <scope>NUCLEOTIDE SEQUENCE</scope>
    <source>
        <strain evidence="1">ECT3854</strain>
    </source>
</reference>
<sequence length="141" mass="15822">MPGDTPVQKRFFDVMMHGCIPIMPTWPSNLPNQTTNWRPGMSALSQTFPFAPLHFHNDSQAGIDYINDVIVTFDGECGGPCARESMERVMGNLTELQRLRANVKKYAPLFAYGIQHNSYRNLDAFAAIVVNLRHQAATNLP</sequence>
<protein>
    <recommendedName>
        <fullName evidence="2">Exostosin GT47 domain-containing protein</fullName>
    </recommendedName>
</protein>